<comment type="caution">
    <text evidence="6">The sequence shown here is derived from an EMBL/GenBank/DDBJ whole genome shotgun (WGS) entry which is preliminary data.</text>
</comment>
<evidence type="ECO:0000256" key="5">
    <source>
        <dbReference type="RuleBase" id="RU362022"/>
    </source>
</evidence>
<dbReference type="EC" id="2.1.1.100" evidence="5"/>
<evidence type="ECO:0000313" key="6">
    <source>
        <dbReference type="EMBL" id="ORZ28032.1"/>
    </source>
</evidence>
<organism evidence="6 7">
    <name type="scientific">Lobosporangium transversale</name>
    <dbReference type="NCBI Taxonomy" id="64571"/>
    <lineage>
        <taxon>Eukaryota</taxon>
        <taxon>Fungi</taxon>
        <taxon>Fungi incertae sedis</taxon>
        <taxon>Mucoromycota</taxon>
        <taxon>Mortierellomycotina</taxon>
        <taxon>Mortierellomycetes</taxon>
        <taxon>Mortierellales</taxon>
        <taxon>Mortierellaceae</taxon>
        <taxon>Lobosporangium</taxon>
    </lineage>
</organism>
<comment type="catalytic activity">
    <reaction evidence="5">
        <text>[protein]-C-terminal S-[(2E,6E)-farnesyl]-L-cysteine + S-adenosyl-L-methionine = [protein]-C-terminal S-[(2E,6E)-farnesyl]-L-cysteine methyl ester + S-adenosyl-L-homocysteine</text>
        <dbReference type="Rhea" id="RHEA:21672"/>
        <dbReference type="Rhea" id="RHEA-COMP:12125"/>
        <dbReference type="Rhea" id="RHEA-COMP:12126"/>
        <dbReference type="ChEBI" id="CHEBI:57856"/>
        <dbReference type="ChEBI" id="CHEBI:59789"/>
        <dbReference type="ChEBI" id="CHEBI:90510"/>
        <dbReference type="ChEBI" id="CHEBI:90511"/>
        <dbReference type="EC" id="2.1.1.100"/>
    </reaction>
</comment>
<keyword evidence="5 6" id="KW-0489">Methyltransferase</keyword>
<dbReference type="InterPro" id="IPR007269">
    <property type="entry name" value="ICMT_MeTrfase"/>
</dbReference>
<dbReference type="PANTHER" id="PTHR12714">
    <property type="entry name" value="PROTEIN-S ISOPRENYLCYSTEINE O-METHYLTRANSFERASE"/>
    <property type="match status" value="1"/>
</dbReference>
<keyword evidence="3 5" id="KW-1133">Transmembrane helix</keyword>
<feature type="transmembrane region" description="Helical" evidence="5">
    <location>
        <begin position="102"/>
        <end position="126"/>
    </location>
</feature>
<dbReference type="GO" id="GO:0032259">
    <property type="term" value="P:methylation"/>
    <property type="evidence" value="ECO:0007669"/>
    <property type="project" value="UniProtKB-KW"/>
</dbReference>
<dbReference type="GeneID" id="33562357"/>
<keyword evidence="6" id="KW-0808">Transferase</keyword>
<sequence length="203" mass="23558">MAYIAIIETAIYLLLIIYGAKTSEYSNNYNSSYLTATLTQLQTVKPWHIIATIGAVLGYALRKWSFITLNEFFTFQLTIRPGHKLITHGPYKYLRHPSYTGGIINGICFCLLIFHKGLWSVMFAFILDQIKSSWLNTTTFGTRILYLSSSLLRGEWLVTLITIVMVRAILERIANEEKMMKNHFGKEWYTYANKRWSLVPFVY</sequence>
<dbReference type="GO" id="GO:0004671">
    <property type="term" value="F:protein C-terminal S-isoprenylcysteine carboxyl O-methyltransferase activity"/>
    <property type="evidence" value="ECO:0007669"/>
    <property type="project" value="UniProtKB-EC"/>
</dbReference>
<comment type="similarity">
    <text evidence="5">Belongs to the class VI-like SAM-binding methyltransferase superfamily. Isoprenylcysteine carboxyl methyltransferase family.</text>
</comment>
<keyword evidence="4 5" id="KW-0472">Membrane</keyword>
<dbReference type="AlphaFoldDB" id="A0A1Y2H4S0"/>
<feature type="transmembrane region" description="Helical" evidence="5">
    <location>
        <begin position="146"/>
        <end position="170"/>
    </location>
</feature>
<dbReference type="RefSeq" id="XP_021885735.1">
    <property type="nucleotide sequence ID" value="XM_022020513.1"/>
</dbReference>
<reference evidence="6 7" key="1">
    <citation type="submission" date="2016-07" db="EMBL/GenBank/DDBJ databases">
        <title>Pervasive Adenine N6-methylation of Active Genes in Fungi.</title>
        <authorList>
            <consortium name="DOE Joint Genome Institute"/>
            <person name="Mondo S.J."/>
            <person name="Dannebaum R.O."/>
            <person name="Kuo R.C."/>
            <person name="Labutti K."/>
            <person name="Haridas S."/>
            <person name="Kuo A."/>
            <person name="Salamov A."/>
            <person name="Ahrendt S.R."/>
            <person name="Lipzen A."/>
            <person name="Sullivan W."/>
            <person name="Andreopoulos W.B."/>
            <person name="Clum A."/>
            <person name="Lindquist E."/>
            <person name="Daum C."/>
            <person name="Ramamoorthy G.K."/>
            <person name="Gryganskyi A."/>
            <person name="Culley D."/>
            <person name="Magnuson J.K."/>
            <person name="James T.Y."/>
            <person name="O'Malley M.A."/>
            <person name="Stajich J.E."/>
            <person name="Spatafora J.W."/>
            <person name="Visel A."/>
            <person name="Grigoriev I.V."/>
        </authorList>
    </citation>
    <scope>NUCLEOTIDE SEQUENCE [LARGE SCALE GENOMIC DNA]</scope>
    <source>
        <strain evidence="6 7">NRRL 3116</strain>
    </source>
</reference>
<dbReference type="STRING" id="64571.A0A1Y2H4S0"/>
<dbReference type="OrthoDB" id="422086at2759"/>
<comment type="subcellular location">
    <subcellularLocation>
        <location evidence="5">Endoplasmic reticulum membrane</location>
        <topology evidence="5">Multi-pass membrane protein</topology>
    </subcellularLocation>
    <subcellularLocation>
        <location evidence="1">Membrane</location>
        <topology evidence="1">Multi-pass membrane protein</topology>
    </subcellularLocation>
</comment>
<evidence type="ECO:0000256" key="4">
    <source>
        <dbReference type="ARBA" id="ARBA00023136"/>
    </source>
</evidence>
<evidence type="ECO:0000256" key="3">
    <source>
        <dbReference type="ARBA" id="ARBA00022989"/>
    </source>
</evidence>
<gene>
    <name evidence="6" type="ORF">BCR41DRAFT_299159</name>
</gene>
<dbReference type="PANTHER" id="PTHR12714:SF9">
    <property type="entry name" value="PROTEIN-S-ISOPRENYLCYSTEINE O-METHYLTRANSFERASE"/>
    <property type="match status" value="1"/>
</dbReference>
<dbReference type="Proteomes" id="UP000193648">
    <property type="component" value="Unassembled WGS sequence"/>
</dbReference>
<name>A0A1Y2H4S0_9FUNG</name>
<evidence type="ECO:0000313" key="7">
    <source>
        <dbReference type="Proteomes" id="UP000193648"/>
    </source>
</evidence>
<keyword evidence="7" id="KW-1185">Reference proteome</keyword>
<dbReference type="GO" id="GO:0005789">
    <property type="term" value="C:endoplasmic reticulum membrane"/>
    <property type="evidence" value="ECO:0007669"/>
    <property type="project" value="UniProtKB-SubCell"/>
</dbReference>
<keyword evidence="5" id="KW-0949">S-adenosyl-L-methionine</keyword>
<proteinExistence type="inferred from homology"/>
<dbReference type="InParanoid" id="A0A1Y2H4S0"/>
<feature type="transmembrane region" description="Helical" evidence="5">
    <location>
        <begin position="43"/>
        <end position="61"/>
    </location>
</feature>
<dbReference type="Pfam" id="PF04140">
    <property type="entry name" value="ICMT"/>
    <property type="match status" value="1"/>
</dbReference>
<dbReference type="EMBL" id="MCFF01000003">
    <property type="protein sequence ID" value="ORZ28032.1"/>
    <property type="molecule type" value="Genomic_DNA"/>
</dbReference>
<evidence type="ECO:0000256" key="2">
    <source>
        <dbReference type="ARBA" id="ARBA00022692"/>
    </source>
</evidence>
<comment type="caution">
    <text evidence="5">Lacks conserved residue(s) required for the propagation of feature annotation.</text>
</comment>
<keyword evidence="2 5" id="KW-0812">Transmembrane</keyword>
<protein>
    <recommendedName>
        <fullName evidence="5">Protein-S-isoprenylcysteine O-methyltransferase</fullName>
        <ecNumber evidence="5">2.1.1.100</ecNumber>
    </recommendedName>
</protein>
<evidence type="ECO:0000256" key="1">
    <source>
        <dbReference type="ARBA" id="ARBA00004141"/>
    </source>
</evidence>
<keyword evidence="5" id="KW-0256">Endoplasmic reticulum</keyword>
<accession>A0A1Y2H4S0</accession>
<dbReference type="Gene3D" id="1.20.120.1630">
    <property type="match status" value="1"/>
</dbReference>